<proteinExistence type="predicted"/>
<gene>
    <name evidence="1" type="ORF">A9K55_001771</name>
</gene>
<organism evidence="1 2">
    <name type="scientific">Cordyceps militaris</name>
    <name type="common">Caterpillar fungus</name>
    <name type="synonym">Clavaria militaris</name>
    <dbReference type="NCBI Taxonomy" id="73501"/>
    <lineage>
        <taxon>Eukaryota</taxon>
        <taxon>Fungi</taxon>
        <taxon>Dikarya</taxon>
        <taxon>Ascomycota</taxon>
        <taxon>Pezizomycotina</taxon>
        <taxon>Sordariomycetes</taxon>
        <taxon>Hypocreomycetidae</taxon>
        <taxon>Hypocreales</taxon>
        <taxon>Cordycipitaceae</taxon>
        <taxon>Cordyceps</taxon>
    </lineage>
</organism>
<dbReference type="AlphaFoldDB" id="A0A2H4SQZ7"/>
<sequence>MWLRKKPSQCARSFVTRASELAERAGVNRSGRQRLQWLQGPGNALTYYPTAPGSAVRLLEKLAHQIYRRIVGECNVQRNLVAGRLVLEICPIPGSRAVLKLPP</sequence>
<dbReference type="Proteomes" id="UP000323067">
    <property type="component" value="Chromosome iii"/>
</dbReference>
<dbReference type="EMBL" id="CP023326">
    <property type="protein sequence ID" value="ATY65531.1"/>
    <property type="molecule type" value="Genomic_DNA"/>
</dbReference>
<evidence type="ECO:0000313" key="1">
    <source>
        <dbReference type="EMBL" id="ATY65531.1"/>
    </source>
</evidence>
<accession>A0A2H4SQZ7</accession>
<reference evidence="1 2" key="1">
    <citation type="journal article" date="2017" name="BMC Genomics">
        <title>Chromosome level assembly and secondary metabolite potential of the parasitic fungus Cordyceps militaris.</title>
        <authorList>
            <person name="Kramer G.J."/>
            <person name="Nodwell J.R."/>
        </authorList>
    </citation>
    <scope>NUCLEOTIDE SEQUENCE [LARGE SCALE GENOMIC DNA]</scope>
    <source>
        <strain evidence="1 2">ATCC 34164</strain>
    </source>
</reference>
<dbReference type="VEuPathDB" id="FungiDB:A9K55_001771"/>
<name>A0A2H4SQZ7_CORMI</name>
<evidence type="ECO:0000313" key="2">
    <source>
        <dbReference type="Proteomes" id="UP000323067"/>
    </source>
</evidence>
<protein>
    <submittedName>
        <fullName evidence="1">Uncharacterized protein</fullName>
    </submittedName>
</protein>